<evidence type="ECO:0000313" key="2">
    <source>
        <dbReference type="Proteomes" id="UP000694523"/>
    </source>
</evidence>
<dbReference type="Ensembl" id="ENSNMLT00000021742.1">
    <property type="protein sequence ID" value="ENSNMLP00000019351.1"/>
    <property type="gene ID" value="ENSNMLG00000012696.1"/>
</dbReference>
<dbReference type="PANTHER" id="PTHR14241">
    <property type="entry name" value="INTERFERON-INDUCED PROTEIN 44"/>
    <property type="match status" value="1"/>
</dbReference>
<proteinExistence type="predicted"/>
<keyword evidence="2" id="KW-1185">Reference proteome</keyword>
<dbReference type="Proteomes" id="UP000694523">
    <property type="component" value="Unplaced"/>
</dbReference>
<dbReference type="CDD" id="cd00882">
    <property type="entry name" value="Ras_like_GTPase"/>
    <property type="match status" value="1"/>
</dbReference>
<dbReference type="AlphaFoldDB" id="A0A8C6TDX7"/>
<evidence type="ECO:0000313" key="1">
    <source>
        <dbReference type="Ensembl" id="ENSNMLP00000019351.1"/>
    </source>
</evidence>
<accession>A0A8C6TDX7</accession>
<organism evidence="1 2">
    <name type="scientific">Neogobius melanostomus</name>
    <name type="common">round goby</name>
    <dbReference type="NCBI Taxonomy" id="47308"/>
    <lineage>
        <taxon>Eukaryota</taxon>
        <taxon>Metazoa</taxon>
        <taxon>Chordata</taxon>
        <taxon>Craniata</taxon>
        <taxon>Vertebrata</taxon>
        <taxon>Euteleostomi</taxon>
        <taxon>Actinopterygii</taxon>
        <taxon>Neopterygii</taxon>
        <taxon>Teleostei</taxon>
        <taxon>Neoteleostei</taxon>
        <taxon>Acanthomorphata</taxon>
        <taxon>Gobiaria</taxon>
        <taxon>Gobiiformes</taxon>
        <taxon>Gobioidei</taxon>
        <taxon>Gobiidae</taxon>
        <taxon>Benthophilinae</taxon>
        <taxon>Neogobiini</taxon>
        <taxon>Neogobius</taxon>
    </lineage>
</organism>
<dbReference type="Gene3D" id="3.40.50.300">
    <property type="entry name" value="P-loop containing nucleotide triphosphate hydrolases"/>
    <property type="match status" value="1"/>
</dbReference>
<sequence length="279" mass="31493">MKSFKSWLNPQPWRTVPSDDNDSYLDYIKKFQLNKDGVEHIKIMLYGPTGAGKSSFINTVETIIRGRMTCQALPDATSGDSFTTKYQTHTIKKDSSSVYPFVFVDLMGLEKDRKKGVCPEDVMLALEGHLRDGYKFNPQSPITSSDPYYNSSPTLNDKTHILVCVVPANTANILTDEHINKVREIRCAARDLGIPQIAILTKIDEACPEVDSDLKKVNLSNIIKKRTEELHTSVGIPLNWIYPVKNYHSEFCPNKDIEALTLMALKHIINLGEDFVDKN</sequence>
<reference evidence="1" key="1">
    <citation type="submission" date="2025-08" db="UniProtKB">
        <authorList>
            <consortium name="Ensembl"/>
        </authorList>
    </citation>
    <scope>IDENTIFICATION</scope>
</reference>
<evidence type="ECO:0008006" key="3">
    <source>
        <dbReference type="Google" id="ProtNLM"/>
    </source>
</evidence>
<protein>
    <recommendedName>
        <fullName evidence="3">G domain-containing protein</fullName>
    </recommendedName>
</protein>
<dbReference type="InterPro" id="IPR027417">
    <property type="entry name" value="P-loop_NTPase"/>
</dbReference>
<dbReference type="SUPFAM" id="SSF52540">
    <property type="entry name" value="P-loop containing nucleoside triphosphate hydrolases"/>
    <property type="match status" value="1"/>
</dbReference>
<reference evidence="1" key="2">
    <citation type="submission" date="2025-09" db="UniProtKB">
        <authorList>
            <consortium name="Ensembl"/>
        </authorList>
    </citation>
    <scope>IDENTIFICATION</scope>
</reference>
<name>A0A8C6TDX7_9GOBI</name>
<dbReference type="GO" id="GO:0006955">
    <property type="term" value="P:immune response"/>
    <property type="evidence" value="ECO:0007669"/>
    <property type="project" value="TreeGrafter"/>
</dbReference>
<dbReference type="PANTHER" id="PTHR14241:SF1">
    <property type="entry name" value="INTERFERON-INDUCED PROTEIN 44-RELATED"/>
    <property type="match status" value="1"/>
</dbReference>